<evidence type="ECO:0000313" key="2">
    <source>
        <dbReference type="Proteomes" id="UP001454036"/>
    </source>
</evidence>
<dbReference type="InterPro" id="IPR036691">
    <property type="entry name" value="Endo/exonu/phosph_ase_sf"/>
</dbReference>
<evidence type="ECO:0000313" key="1">
    <source>
        <dbReference type="EMBL" id="GAA0186786.1"/>
    </source>
</evidence>
<keyword evidence="2" id="KW-1185">Reference proteome</keyword>
<gene>
    <name evidence="1" type="ORF">LIER_34074</name>
</gene>
<organism evidence="1 2">
    <name type="scientific">Lithospermum erythrorhizon</name>
    <name type="common">Purple gromwell</name>
    <name type="synonym">Lithospermum officinale var. erythrorhizon</name>
    <dbReference type="NCBI Taxonomy" id="34254"/>
    <lineage>
        <taxon>Eukaryota</taxon>
        <taxon>Viridiplantae</taxon>
        <taxon>Streptophyta</taxon>
        <taxon>Embryophyta</taxon>
        <taxon>Tracheophyta</taxon>
        <taxon>Spermatophyta</taxon>
        <taxon>Magnoliopsida</taxon>
        <taxon>eudicotyledons</taxon>
        <taxon>Gunneridae</taxon>
        <taxon>Pentapetalae</taxon>
        <taxon>asterids</taxon>
        <taxon>lamiids</taxon>
        <taxon>Boraginales</taxon>
        <taxon>Boraginaceae</taxon>
        <taxon>Boraginoideae</taxon>
        <taxon>Lithospermeae</taxon>
        <taxon>Lithospermum</taxon>
    </lineage>
</organism>
<sequence length="184" mass="20675">MVKMAAQGSKGLTPIAEVPSRSKSYAAMVATPAVDRGKPHKNNVQAKGRVIVAWNYSFCSMNVVSIDDQHVLVEVDLIFSSSFFISAVYGFNDYVQRRSLWRSLSSSVVQGKPWILARNFNVIRSSAGASDVSCPSNIAMADFNRRIEEIDVVELSHFGCNYTWSPNWRNRKCILRKLDYAFLQ</sequence>
<dbReference type="EMBL" id="BAABME010014037">
    <property type="protein sequence ID" value="GAA0186786.1"/>
    <property type="molecule type" value="Genomic_DNA"/>
</dbReference>
<accession>A0AAV3RYG7</accession>
<dbReference type="Proteomes" id="UP001454036">
    <property type="component" value="Unassembled WGS sequence"/>
</dbReference>
<dbReference type="Gene3D" id="3.60.10.10">
    <property type="entry name" value="Endonuclease/exonuclease/phosphatase"/>
    <property type="match status" value="1"/>
</dbReference>
<comment type="caution">
    <text evidence="1">The sequence shown here is derived from an EMBL/GenBank/DDBJ whole genome shotgun (WGS) entry which is preliminary data.</text>
</comment>
<proteinExistence type="predicted"/>
<reference evidence="1 2" key="1">
    <citation type="submission" date="2024-01" db="EMBL/GenBank/DDBJ databases">
        <title>The complete chloroplast genome sequence of Lithospermum erythrorhizon: insights into the phylogenetic relationship among Boraginaceae species and the maternal lineages of purple gromwells.</title>
        <authorList>
            <person name="Okada T."/>
            <person name="Watanabe K."/>
        </authorList>
    </citation>
    <scope>NUCLEOTIDE SEQUENCE [LARGE SCALE GENOMIC DNA]</scope>
</reference>
<dbReference type="SUPFAM" id="SSF56219">
    <property type="entry name" value="DNase I-like"/>
    <property type="match status" value="1"/>
</dbReference>
<dbReference type="AlphaFoldDB" id="A0AAV3RYG7"/>
<protein>
    <submittedName>
        <fullName evidence="1">Uncharacterized protein</fullName>
    </submittedName>
</protein>
<name>A0AAV3RYG7_LITER</name>